<keyword evidence="6" id="KW-0598">Phosphotransferase system</keyword>
<evidence type="ECO:0000259" key="14">
    <source>
        <dbReference type="PROSITE" id="PS51103"/>
    </source>
</evidence>
<dbReference type="PROSITE" id="PS51103">
    <property type="entry name" value="PTS_EIIC_TYPE_1"/>
    <property type="match status" value="1"/>
</dbReference>
<evidence type="ECO:0000256" key="7">
    <source>
        <dbReference type="ARBA" id="ARBA00022692"/>
    </source>
</evidence>
<accession>A0ABU0FQV4</accession>
<dbReference type="InterPro" id="IPR003352">
    <property type="entry name" value="PTS_EIIC"/>
</dbReference>
<keyword evidence="7 12" id="KW-0812">Transmembrane</keyword>
<dbReference type="EMBL" id="JAUSUN010000002">
    <property type="protein sequence ID" value="MDQ0412293.1"/>
    <property type="molecule type" value="Genomic_DNA"/>
</dbReference>
<keyword evidence="3" id="KW-1003">Cell membrane</keyword>
<keyword evidence="4" id="KW-0762">Sugar transport</keyword>
<evidence type="ECO:0000256" key="8">
    <source>
        <dbReference type="ARBA" id="ARBA00022777"/>
    </source>
</evidence>
<dbReference type="InterPro" id="IPR013013">
    <property type="entry name" value="PTS_EIIC_1"/>
</dbReference>
<sequence>MKGFMQKLGKSLMMPISIIAAAGIFLGLAAVLQNPNIVGESFVQIETVQQFLGFVRKLVGTLFGNLPILFAVSVAIGLAKDEKATAAFGAIIGFLLFHVTISYVLGIQGITPDSTSIDALKENGLNELEATTIASQYELVLGIFSFRMNVFGGIIVGMWTAFMHNRFYQIELPMAISFFGGKRFIPIIVTVTIPILALGMFFIWPFFNDAIVWVGGVIASSGAVGSFLFGSFERLLVPTGLHHILNQLVRFTPVGGVTDINGEQTVGALNIFNTLLAQGTFDWNVMQEATRFLAQGKIPFMVFGLPAATLAMYKAAKPSQKKHVKGLLYAAALASFTTGITEPIEFAFLFVSPLLFFFHAFMAGMSFFLMDILNVAIGNVQGGIIDLAVFGVLQGTSTNWIATIIVGAVYAISYYFVFKWVIERFDVKTPGREEDSNLSPDAYKETVASTTSDKGDAIVAALGGSENIKEVENCFTRLRLVLGSIDKIDEAAIKATGAAGIVKINENNLQVVYGPQVEKIALEVKRSWTK</sequence>
<keyword evidence="8" id="KW-0418">Kinase</keyword>
<evidence type="ECO:0000259" key="13">
    <source>
        <dbReference type="PROSITE" id="PS51098"/>
    </source>
</evidence>
<gene>
    <name evidence="15" type="ORF">J2S25_000473</name>
</gene>
<evidence type="ECO:0000256" key="9">
    <source>
        <dbReference type="ARBA" id="ARBA00022989"/>
    </source>
</evidence>
<feature type="domain" description="PTS EIIC type-1" evidence="14">
    <location>
        <begin position="1"/>
        <end position="434"/>
    </location>
</feature>
<evidence type="ECO:0000256" key="11">
    <source>
        <dbReference type="PROSITE-ProRule" id="PRU00421"/>
    </source>
</evidence>
<feature type="transmembrane region" description="Helical" evidence="12">
    <location>
        <begin position="210"/>
        <end position="229"/>
    </location>
</feature>
<comment type="subcellular location">
    <subcellularLocation>
        <location evidence="1">Cell membrane</location>
        <topology evidence="1">Multi-pass membrane protein</topology>
    </subcellularLocation>
</comment>
<evidence type="ECO:0000256" key="5">
    <source>
        <dbReference type="ARBA" id="ARBA00022679"/>
    </source>
</evidence>
<feature type="domain" description="PTS EIIB type-1" evidence="13">
    <location>
        <begin position="452"/>
        <end position="530"/>
    </location>
</feature>
<keyword evidence="10 12" id="KW-0472">Membrane</keyword>
<evidence type="ECO:0000256" key="2">
    <source>
        <dbReference type="ARBA" id="ARBA00022448"/>
    </source>
</evidence>
<dbReference type="CDD" id="cd00212">
    <property type="entry name" value="PTS_IIB_glc"/>
    <property type="match status" value="1"/>
</dbReference>
<keyword evidence="5" id="KW-0808">Transferase</keyword>
<name>A0ABU0FQV4_9BACI</name>
<feature type="transmembrane region" description="Helical" evidence="12">
    <location>
        <begin position="139"/>
        <end position="163"/>
    </location>
</feature>
<evidence type="ECO:0000256" key="12">
    <source>
        <dbReference type="SAM" id="Phobius"/>
    </source>
</evidence>
<comment type="caution">
    <text evidence="15">The sequence shown here is derived from an EMBL/GenBank/DDBJ whole genome shotgun (WGS) entry which is preliminary data.</text>
</comment>
<dbReference type="InterPro" id="IPR001996">
    <property type="entry name" value="PTS_IIB_1"/>
</dbReference>
<feature type="active site" description="Phosphocysteine intermediate; for EIIB activity" evidence="11">
    <location>
        <position position="474"/>
    </location>
</feature>
<evidence type="ECO:0000256" key="1">
    <source>
        <dbReference type="ARBA" id="ARBA00004651"/>
    </source>
</evidence>
<keyword evidence="16" id="KW-1185">Reference proteome</keyword>
<dbReference type="SUPFAM" id="SSF55604">
    <property type="entry name" value="Glucose permease domain IIB"/>
    <property type="match status" value="1"/>
</dbReference>
<dbReference type="Proteomes" id="UP001242313">
    <property type="component" value="Unassembled WGS sequence"/>
</dbReference>
<proteinExistence type="predicted"/>
<feature type="transmembrane region" description="Helical" evidence="12">
    <location>
        <begin position="86"/>
        <end position="105"/>
    </location>
</feature>
<dbReference type="Gene3D" id="3.30.1360.60">
    <property type="entry name" value="Glucose permease domain IIB"/>
    <property type="match status" value="1"/>
</dbReference>
<evidence type="ECO:0000256" key="3">
    <source>
        <dbReference type="ARBA" id="ARBA00022475"/>
    </source>
</evidence>
<feature type="transmembrane region" description="Helical" evidence="12">
    <location>
        <begin position="12"/>
        <end position="32"/>
    </location>
</feature>
<feature type="transmembrane region" description="Helical" evidence="12">
    <location>
        <begin position="184"/>
        <end position="204"/>
    </location>
</feature>
<evidence type="ECO:0000256" key="4">
    <source>
        <dbReference type="ARBA" id="ARBA00022597"/>
    </source>
</evidence>
<dbReference type="NCBIfam" id="TIGR00826">
    <property type="entry name" value="EIIB_glc"/>
    <property type="match status" value="1"/>
</dbReference>
<dbReference type="PANTHER" id="PTHR30009">
    <property type="entry name" value="CYTOCHROME C-TYPE SYNTHESIS PROTEIN AND PTS TRANSMEMBRANE COMPONENT"/>
    <property type="match status" value="1"/>
</dbReference>
<dbReference type="InterPro" id="IPR050429">
    <property type="entry name" value="PTS_Glucose_EIICBA"/>
</dbReference>
<keyword evidence="2" id="KW-0813">Transport</keyword>
<feature type="transmembrane region" description="Helical" evidence="12">
    <location>
        <begin position="58"/>
        <end position="79"/>
    </location>
</feature>
<dbReference type="Pfam" id="PF02378">
    <property type="entry name" value="PTS_EIIC"/>
    <property type="match status" value="1"/>
</dbReference>
<reference evidence="15 16" key="1">
    <citation type="submission" date="2023-07" db="EMBL/GenBank/DDBJ databases">
        <title>Genomic Encyclopedia of Type Strains, Phase IV (KMG-IV): sequencing the most valuable type-strain genomes for metagenomic binning, comparative biology and taxonomic classification.</title>
        <authorList>
            <person name="Goeker M."/>
        </authorList>
    </citation>
    <scope>NUCLEOTIDE SEQUENCE [LARGE SCALE GENOMIC DNA]</scope>
    <source>
        <strain evidence="15 16">DSM 19598</strain>
    </source>
</reference>
<feature type="transmembrane region" description="Helical" evidence="12">
    <location>
        <begin position="400"/>
        <end position="422"/>
    </location>
</feature>
<dbReference type="InterPro" id="IPR036878">
    <property type="entry name" value="Glu_permease_IIB"/>
</dbReference>
<evidence type="ECO:0000313" key="15">
    <source>
        <dbReference type="EMBL" id="MDQ0412293.1"/>
    </source>
</evidence>
<dbReference type="PROSITE" id="PS51098">
    <property type="entry name" value="PTS_EIIB_TYPE_1"/>
    <property type="match status" value="1"/>
</dbReference>
<dbReference type="RefSeq" id="WP_307191132.1">
    <property type="nucleotide sequence ID" value="NZ_JAUSUN010000002.1"/>
</dbReference>
<keyword evidence="9 12" id="KW-1133">Transmembrane helix</keyword>
<evidence type="ECO:0000256" key="6">
    <source>
        <dbReference type="ARBA" id="ARBA00022683"/>
    </source>
</evidence>
<dbReference type="InterPro" id="IPR018113">
    <property type="entry name" value="PTrfase_EIIB_Cys"/>
</dbReference>
<evidence type="ECO:0000256" key="10">
    <source>
        <dbReference type="ARBA" id="ARBA00023136"/>
    </source>
</evidence>
<dbReference type="PANTHER" id="PTHR30009:SF24">
    <property type="entry name" value="PTS SYSTEM, IIBC COMPONENT"/>
    <property type="match status" value="1"/>
</dbReference>
<feature type="transmembrane region" description="Helical" evidence="12">
    <location>
        <begin position="346"/>
        <end position="369"/>
    </location>
</feature>
<dbReference type="Pfam" id="PF00367">
    <property type="entry name" value="PTS_EIIB"/>
    <property type="match status" value="1"/>
</dbReference>
<organism evidence="15 16">
    <name type="scientific">Mesobacillus stamsii</name>
    <dbReference type="NCBI Taxonomy" id="225347"/>
    <lineage>
        <taxon>Bacteria</taxon>
        <taxon>Bacillati</taxon>
        <taxon>Bacillota</taxon>
        <taxon>Bacilli</taxon>
        <taxon>Bacillales</taxon>
        <taxon>Bacillaceae</taxon>
        <taxon>Mesobacillus</taxon>
    </lineage>
</organism>
<evidence type="ECO:0000313" key="16">
    <source>
        <dbReference type="Proteomes" id="UP001242313"/>
    </source>
</evidence>
<protein>
    <submittedName>
        <fullName evidence="15">PTS system D-glucosamine-specific IIC component/PTS system maltose and glucose-specific IIC component</fullName>
    </submittedName>
</protein>